<dbReference type="PANTHER" id="PTHR47506">
    <property type="entry name" value="TRANSCRIPTIONAL REGULATORY PROTEIN"/>
    <property type="match status" value="1"/>
</dbReference>
<comment type="caution">
    <text evidence="7">The sequence shown here is derived from an EMBL/GenBank/DDBJ whole genome shotgun (WGS) entry which is preliminary data.</text>
</comment>
<dbReference type="Gene3D" id="1.10.10.60">
    <property type="entry name" value="Homeodomain-like"/>
    <property type="match status" value="1"/>
</dbReference>
<dbReference type="PANTHER" id="PTHR47506:SF7">
    <property type="entry name" value="TRANSCRIPTIONAL REGULATORY PROTEIN"/>
    <property type="match status" value="1"/>
</dbReference>
<name>A0ABU8JAB7_9GAMM</name>
<dbReference type="Gene3D" id="1.10.357.10">
    <property type="entry name" value="Tetracycline Repressor, domain 2"/>
    <property type="match status" value="1"/>
</dbReference>
<evidence type="ECO:0000259" key="6">
    <source>
        <dbReference type="PROSITE" id="PS50977"/>
    </source>
</evidence>
<evidence type="ECO:0000256" key="2">
    <source>
        <dbReference type="ARBA" id="ARBA00023125"/>
    </source>
</evidence>
<dbReference type="InterPro" id="IPR023772">
    <property type="entry name" value="DNA-bd_HTH_TetR-type_CS"/>
</dbReference>
<evidence type="ECO:0000256" key="1">
    <source>
        <dbReference type="ARBA" id="ARBA00023015"/>
    </source>
</evidence>
<reference evidence="7 8" key="1">
    <citation type="journal article" date="2014" name="Int. J. Syst. Evol. Microbiol.">
        <title>Fulvimonas yonginensis sp. nov., isolated from greenhouse soil, and emended description of the genus Fulvimonas.</title>
        <authorList>
            <person name="Ahn J.H."/>
            <person name="Kim S.J."/>
            <person name="Weon H.Y."/>
            <person name="Hong S.B."/>
            <person name="Seok S.J."/>
            <person name="Kwon S.W."/>
        </authorList>
    </citation>
    <scope>NUCLEOTIDE SEQUENCE [LARGE SCALE GENOMIC DNA]</scope>
    <source>
        <strain evidence="7 8">KACC 16952</strain>
    </source>
</reference>
<dbReference type="Proteomes" id="UP001381174">
    <property type="component" value="Unassembled WGS sequence"/>
</dbReference>
<dbReference type="SUPFAM" id="SSF46689">
    <property type="entry name" value="Homeodomain-like"/>
    <property type="match status" value="1"/>
</dbReference>
<feature type="compositionally biased region" description="Low complexity" evidence="5">
    <location>
        <begin position="234"/>
        <end position="245"/>
    </location>
</feature>
<evidence type="ECO:0000256" key="4">
    <source>
        <dbReference type="PROSITE-ProRule" id="PRU00335"/>
    </source>
</evidence>
<dbReference type="RefSeq" id="WP_336806822.1">
    <property type="nucleotide sequence ID" value="NZ_JBBBNY010000002.1"/>
</dbReference>
<evidence type="ECO:0000313" key="7">
    <source>
        <dbReference type="EMBL" id="MEI7036218.1"/>
    </source>
</evidence>
<dbReference type="PROSITE" id="PS01081">
    <property type="entry name" value="HTH_TETR_1"/>
    <property type="match status" value="1"/>
</dbReference>
<feature type="region of interest" description="Disordered" evidence="5">
    <location>
        <begin position="219"/>
        <end position="245"/>
    </location>
</feature>
<gene>
    <name evidence="7" type="ORF">WAT24_05525</name>
</gene>
<dbReference type="PRINTS" id="PR00455">
    <property type="entry name" value="HTHTETR"/>
</dbReference>
<organism evidence="7 8">
    <name type="scientific">Fulvimonas yonginensis</name>
    <dbReference type="NCBI Taxonomy" id="1495200"/>
    <lineage>
        <taxon>Bacteria</taxon>
        <taxon>Pseudomonadati</taxon>
        <taxon>Pseudomonadota</taxon>
        <taxon>Gammaproteobacteria</taxon>
        <taxon>Lysobacterales</taxon>
        <taxon>Rhodanobacteraceae</taxon>
        <taxon>Fulvimonas</taxon>
    </lineage>
</organism>
<dbReference type="InterPro" id="IPR036271">
    <property type="entry name" value="Tet_transcr_reg_TetR-rel_C_sf"/>
</dbReference>
<feature type="domain" description="HTH tetR-type" evidence="6">
    <location>
        <begin position="31"/>
        <end position="91"/>
    </location>
</feature>
<evidence type="ECO:0000256" key="5">
    <source>
        <dbReference type="SAM" id="MobiDB-lite"/>
    </source>
</evidence>
<keyword evidence="8" id="KW-1185">Reference proteome</keyword>
<sequence>MFKNIFRVRSTLHRLLHPLGPAMPYSAEHKQKTRQRIVESARELFNRRGFANVSIDEIMQRAGLTRGGFYNHFKAKEELYAEAVSLYLHFDPSRRWKDIPFDPQARGGACARQMVNIYLSASHLDDLEGQCPLIALPSDAARAGPQVRKAYRALVEHMAGMLAGGAGDPDDARARERGVAATALCVGAMVLARTVDDPAFADEVRRCAQAVALQLLDAPPAGRANGRGRRARPASRGGSPFSPQG</sequence>
<feature type="DNA-binding region" description="H-T-H motif" evidence="4">
    <location>
        <begin position="54"/>
        <end position="73"/>
    </location>
</feature>
<evidence type="ECO:0000256" key="3">
    <source>
        <dbReference type="ARBA" id="ARBA00023163"/>
    </source>
</evidence>
<dbReference type="InterPro" id="IPR001647">
    <property type="entry name" value="HTH_TetR"/>
</dbReference>
<dbReference type="Pfam" id="PF00440">
    <property type="entry name" value="TetR_N"/>
    <property type="match status" value="1"/>
</dbReference>
<accession>A0ABU8JAB7</accession>
<protein>
    <submittedName>
        <fullName evidence="7">TetR/AcrR family transcriptional regulator</fullName>
    </submittedName>
</protein>
<dbReference type="SUPFAM" id="SSF48498">
    <property type="entry name" value="Tetracyclin repressor-like, C-terminal domain"/>
    <property type="match status" value="1"/>
</dbReference>
<dbReference type="InterPro" id="IPR009057">
    <property type="entry name" value="Homeodomain-like_sf"/>
</dbReference>
<proteinExistence type="predicted"/>
<dbReference type="PROSITE" id="PS50977">
    <property type="entry name" value="HTH_TETR_2"/>
    <property type="match status" value="1"/>
</dbReference>
<keyword evidence="2 4" id="KW-0238">DNA-binding</keyword>
<keyword evidence="3" id="KW-0804">Transcription</keyword>
<keyword evidence="1" id="KW-0805">Transcription regulation</keyword>
<dbReference type="EMBL" id="JBBBNY010000002">
    <property type="protein sequence ID" value="MEI7036218.1"/>
    <property type="molecule type" value="Genomic_DNA"/>
</dbReference>
<evidence type="ECO:0000313" key="8">
    <source>
        <dbReference type="Proteomes" id="UP001381174"/>
    </source>
</evidence>